<protein>
    <submittedName>
        <fullName evidence="1">Acetamidase</fullName>
    </submittedName>
</protein>
<reference evidence="2" key="1">
    <citation type="journal article" date="2019" name="Int. J. Syst. Evol. Microbiol.">
        <title>The Global Catalogue of Microorganisms (GCM) 10K type strain sequencing project: providing services to taxonomists for standard genome sequencing and annotation.</title>
        <authorList>
            <consortium name="The Broad Institute Genomics Platform"/>
            <consortium name="The Broad Institute Genome Sequencing Center for Infectious Disease"/>
            <person name="Wu L."/>
            <person name="Ma J."/>
        </authorList>
    </citation>
    <scope>NUCLEOTIDE SEQUENCE [LARGE SCALE GENOMIC DNA]</scope>
    <source>
        <strain evidence="2">CGMCC 1.12404</strain>
    </source>
</reference>
<comment type="caution">
    <text evidence="1">The sequence shown here is derived from an EMBL/GenBank/DDBJ whole genome shotgun (WGS) entry which is preliminary data.</text>
</comment>
<dbReference type="SUPFAM" id="SSF141130">
    <property type="entry name" value="Acetamidase/Formamidase-like"/>
    <property type="match status" value="1"/>
</dbReference>
<dbReference type="Gene3D" id="2.60.120.580">
    <property type="entry name" value="Acetamidase/Formamidase-like domains"/>
    <property type="match status" value="2"/>
</dbReference>
<dbReference type="PANTHER" id="PTHR31891">
    <property type="entry name" value="FORMAMIDASE C869.04-RELATED"/>
    <property type="match status" value="1"/>
</dbReference>
<sequence>MEQKAKQTVYVNTFTDGVLDPIQPMLGPVKNGGTIVANTTPGCWGPMITPCLKGGHEVTQPVYVEGAEVGDAIAIRIRSIQVTSVATASGNDETVEGRFLGDAFVAAKCPQCGTLHPETKVEGIGPGSVRCVGCGAEATPFLFTNGYTMTFDDTKKVGLTLHRNAAEKIARNGRAYMATPENSQQNPIVAFAPHDLPGVMARVRPFLGQLGTTPSHPIPDSHNAGDFGSFLINAPHDYALSQEQLDEHRTDGHMDINRVREDAILICPVKVAGGGVYLGDMHAMQGDGEIAGHTTDVSGIVTLQVHVIKGLTLDGPILLPVKEDLPYLAQPFTAEEKAKAAKLAQQWALPQDQLEESLPVSFIGTGSNLNEATDNGLRRAAQLLDISIPEVLNRATITGAIQIGRHPGVVTVTFLVPVGKIKEMGILDLVEEQYGMGD</sequence>
<dbReference type="EMBL" id="BMEX01000007">
    <property type="protein sequence ID" value="GGA48493.1"/>
    <property type="molecule type" value="Genomic_DNA"/>
</dbReference>
<gene>
    <name evidence="1" type="ORF">GCM10007416_22070</name>
</gene>
<dbReference type="RefSeq" id="WP_188432586.1">
    <property type="nucleotide sequence ID" value="NZ_BMEX01000007.1"/>
</dbReference>
<name>A0ABQ1GQV3_9BACL</name>
<dbReference type="PANTHER" id="PTHR31891:SF1">
    <property type="entry name" value="FORMAMIDASE C869.04-RELATED"/>
    <property type="match status" value="1"/>
</dbReference>
<dbReference type="InterPro" id="IPR004304">
    <property type="entry name" value="FmdA_AmdA"/>
</dbReference>
<accession>A0ABQ1GQV3</accession>
<organism evidence="1 2">
    <name type="scientific">Kroppenstedtia guangzhouensis</name>
    <dbReference type="NCBI Taxonomy" id="1274356"/>
    <lineage>
        <taxon>Bacteria</taxon>
        <taxon>Bacillati</taxon>
        <taxon>Bacillota</taxon>
        <taxon>Bacilli</taxon>
        <taxon>Bacillales</taxon>
        <taxon>Thermoactinomycetaceae</taxon>
        <taxon>Kroppenstedtia</taxon>
    </lineage>
</organism>
<dbReference type="Pfam" id="PF03069">
    <property type="entry name" value="FmdA_AmdA"/>
    <property type="match status" value="1"/>
</dbReference>
<keyword evidence="2" id="KW-1185">Reference proteome</keyword>
<dbReference type="Proteomes" id="UP000617979">
    <property type="component" value="Unassembled WGS sequence"/>
</dbReference>
<proteinExistence type="predicted"/>
<evidence type="ECO:0000313" key="1">
    <source>
        <dbReference type="EMBL" id="GGA48493.1"/>
    </source>
</evidence>
<evidence type="ECO:0000313" key="2">
    <source>
        <dbReference type="Proteomes" id="UP000617979"/>
    </source>
</evidence>